<dbReference type="InterPro" id="IPR023232">
    <property type="entry name" value="Glyco_hydro_2_AS"/>
</dbReference>
<dbReference type="InterPro" id="IPR036156">
    <property type="entry name" value="Beta-gal/glucu_dom_sf"/>
</dbReference>
<dbReference type="Gene3D" id="2.60.120.260">
    <property type="entry name" value="Galactose-binding domain-like"/>
    <property type="match status" value="1"/>
</dbReference>
<evidence type="ECO:0000259" key="7">
    <source>
        <dbReference type="Pfam" id="PF18565"/>
    </source>
</evidence>
<protein>
    <submittedName>
        <fullName evidence="8">Beta-galactosidase</fullName>
    </submittedName>
</protein>
<dbReference type="PANTHER" id="PTHR42732">
    <property type="entry name" value="BETA-GALACTOSIDASE"/>
    <property type="match status" value="1"/>
</dbReference>
<dbReference type="PANTHER" id="PTHR42732:SF1">
    <property type="entry name" value="BETA-MANNOSIDASE"/>
    <property type="match status" value="1"/>
</dbReference>
<organism evidence="8 9">
    <name type="scientific">Granulicella rosea</name>
    <dbReference type="NCBI Taxonomy" id="474952"/>
    <lineage>
        <taxon>Bacteria</taxon>
        <taxon>Pseudomonadati</taxon>
        <taxon>Acidobacteriota</taxon>
        <taxon>Terriglobia</taxon>
        <taxon>Terriglobales</taxon>
        <taxon>Acidobacteriaceae</taxon>
        <taxon>Granulicella</taxon>
    </lineage>
</organism>
<gene>
    <name evidence="8" type="ORF">SAMN05421770_11234</name>
</gene>
<feature type="domain" description="Glycoside hydrolase family 2" evidence="7">
    <location>
        <begin position="717"/>
        <end position="817"/>
    </location>
</feature>
<dbReference type="InterPro" id="IPR006103">
    <property type="entry name" value="Glyco_hydro_2_cat"/>
</dbReference>
<dbReference type="Pfam" id="PF00703">
    <property type="entry name" value="Glyco_hydro_2"/>
    <property type="match status" value="1"/>
</dbReference>
<dbReference type="GO" id="GO:0004553">
    <property type="term" value="F:hydrolase activity, hydrolyzing O-glycosyl compounds"/>
    <property type="evidence" value="ECO:0007669"/>
    <property type="project" value="InterPro"/>
</dbReference>
<dbReference type="InterPro" id="IPR006102">
    <property type="entry name" value="Ig-like_GH2"/>
</dbReference>
<dbReference type="EMBL" id="FZOU01000012">
    <property type="protein sequence ID" value="SNT41430.1"/>
    <property type="molecule type" value="Genomic_DNA"/>
</dbReference>
<reference evidence="8 9" key="1">
    <citation type="submission" date="2017-06" db="EMBL/GenBank/DDBJ databases">
        <authorList>
            <person name="Kim H.J."/>
            <person name="Triplett B.A."/>
        </authorList>
    </citation>
    <scope>NUCLEOTIDE SEQUENCE [LARGE SCALE GENOMIC DNA]</scope>
    <source>
        <strain evidence="8 9">DSM 18704</strain>
    </source>
</reference>
<dbReference type="PRINTS" id="PR00132">
    <property type="entry name" value="GLHYDRLASE2"/>
</dbReference>
<dbReference type="SUPFAM" id="SSF49785">
    <property type="entry name" value="Galactose-binding domain-like"/>
    <property type="match status" value="1"/>
</dbReference>
<dbReference type="InterPro" id="IPR040605">
    <property type="entry name" value="Glyco_hydro2_dom5"/>
</dbReference>
<evidence type="ECO:0000313" key="8">
    <source>
        <dbReference type="EMBL" id="SNT41430.1"/>
    </source>
</evidence>
<dbReference type="Pfam" id="PF02836">
    <property type="entry name" value="Glyco_hydro_2_C"/>
    <property type="match status" value="1"/>
</dbReference>
<evidence type="ECO:0000256" key="1">
    <source>
        <dbReference type="ARBA" id="ARBA00007401"/>
    </source>
</evidence>
<keyword evidence="9" id="KW-1185">Reference proteome</keyword>
<dbReference type="InterPro" id="IPR051913">
    <property type="entry name" value="GH2_Domain-Containing"/>
</dbReference>
<proteinExistence type="inferred from homology"/>
<evidence type="ECO:0000256" key="3">
    <source>
        <dbReference type="ARBA" id="ARBA00023295"/>
    </source>
</evidence>
<dbReference type="Pfam" id="PF16355">
    <property type="entry name" value="DUF4982"/>
    <property type="match status" value="1"/>
</dbReference>
<evidence type="ECO:0000313" key="9">
    <source>
        <dbReference type="Proteomes" id="UP000198356"/>
    </source>
</evidence>
<evidence type="ECO:0000259" key="6">
    <source>
        <dbReference type="Pfam" id="PF16355"/>
    </source>
</evidence>
<dbReference type="InterPro" id="IPR006101">
    <property type="entry name" value="Glyco_hydro_2"/>
</dbReference>
<feature type="domain" description="Glycoside hydrolase family 2 catalytic" evidence="5">
    <location>
        <begin position="339"/>
        <end position="521"/>
    </location>
</feature>
<comment type="similarity">
    <text evidence="1">Belongs to the glycosyl hydrolase 2 family.</text>
</comment>
<evidence type="ECO:0000259" key="4">
    <source>
        <dbReference type="Pfam" id="PF00703"/>
    </source>
</evidence>
<dbReference type="Gene3D" id="3.20.20.80">
    <property type="entry name" value="Glycosidases"/>
    <property type="match status" value="1"/>
</dbReference>
<sequence>MIVGVRPGATNPRLWRPRLPTSLPFLSLPLRKRFPVSSFVAGLLFACALSATAQNSARQVRSLDAQWKFLAEDAKKAEAPDFNDSGWKTVDAPHDWSIAGPVDKANTTGQGGGYFPNGVGWYRKDIALTEADAHKHVYVVFDGVMANSDVWINGAHLGKRPNGTVSFFYELTGHLQFGAGAHNILAVRCDNAQQPASRWYEGAGIYRHVRLVVTGDLHIEPWSTVVTTPKISPASATVHVETTIVNDSDKPATKVQVSFALAGPAGKIPGDWGAPRDIPAKGMVTIGRDIPVANPAIWDLDHPAMYTATASVRTGAAAADTDEVPFGIREFHFDAATGFWLNGKNFKLKGAAMHIEAGGVGIAVPAGVYEHRLLALKALGVNAIRTAHNPPSPDFLDLCDKLGLLVMDEMFDQWTVGKNPFDYHLFFQQWALRDTRDTVRRDRNHPSIILWSAGNEIHDTPQAALANKILTSLVQVFHENDPSRPVTQGLFRPNASHDYDNGLADLLDVVGQNYREQEILAAHAQKPTRKILGTENTHDRNQWIALRDNPPYSGQFLWTGIDYLGEAGEAGGWPLIGNGSGLLDRTGYPRARAFERESWWGTTPNVHIARRVAPTERTSVDPGYETAPARFKQSLFLDWTPEKPGDHVETVEGYTNCEEAELFLNGKSLGRQKLHPDATPLSWKVPYAPGSLKVVGYVGGKGVATDELLTAGKATKLHLTAEHAKTTADDSGVIYIYAEVADDAGTMVPDATNLIHFAVTGPGAIVAVDSGSNADHDSFQKPDRHAYEGRAVAILRATGPGAITVTASSPGLATATTTVQAAAPAPPAFVRSF</sequence>
<dbReference type="SUPFAM" id="SSF49303">
    <property type="entry name" value="beta-Galactosidase/glucuronidase domain"/>
    <property type="match status" value="1"/>
</dbReference>
<dbReference type="Gene3D" id="2.60.40.10">
    <property type="entry name" value="Immunoglobulins"/>
    <property type="match status" value="3"/>
</dbReference>
<keyword evidence="2" id="KW-0378">Hydrolase</keyword>
<dbReference type="InterPro" id="IPR017853">
    <property type="entry name" value="GH"/>
</dbReference>
<dbReference type="Pfam" id="PF18565">
    <property type="entry name" value="Glyco_hydro2_C5"/>
    <property type="match status" value="1"/>
</dbReference>
<dbReference type="InterPro" id="IPR013783">
    <property type="entry name" value="Ig-like_fold"/>
</dbReference>
<dbReference type="InterPro" id="IPR032311">
    <property type="entry name" value="DUF4982"/>
</dbReference>
<dbReference type="GO" id="GO:0005975">
    <property type="term" value="P:carbohydrate metabolic process"/>
    <property type="evidence" value="ECO:0007669"/>
    <property type="project" value="InterPro"/>
</dbReference>
<dbReference type="AlphaFoldDB" id="A0A239MG09"/>
<feature type="domain" description="Glycoside hydrolase family 2 immunoglobulin-like beta-sandwich" evidence="4">
    <location>
        <begin position="224"/>
        <end position="329"/>
    </location>
</feature>
<name>A0A239MG09_9BACT</name>
<dbReference type="SUPFAM" id="SSF51445">
    <property type="entry name" value="(Trans)glycosidases"/>
    <property type="match status" value="1"/>
</dbReference>
<feature type="domain" description="DUF4982" evidence="6">
    <location>
        <begin position="650"/>
        <end position="704"/>
    </location>
</feature>
<dbReference type="Proteomes" id="UP000198356">
    <property type="component" value="Unassembled WGS sequence"/>
</dbReference>
<evidence type="ECO:0000259" key="5">
    <source>
        <dbReference type="Pfam" id="PF02836"/>
    </source>
</evidence>
<accession>A0A239MG09</accession>
<dbReference type="OrthoDB" id="9762066at2"/>
<evidence type="ECO:0000256" key="2">
    <source>
        <dbReference type="ARBA" id="ARBA00022801"/>
    </source>
</evidence>
<dbReference type="InterPro" id="IPR008979">
    <property type="entry name" value="Galactose-bd-like_sf"/>
</dbReference>
<keyword evidence="3" id="KW-0326">Glycosidase</keyword>
<dbReference type="PROSITE" id="PS00608">
    <property type="entry name" value="GLYCOSYL_HYDROL_F2_2"/>
    <property type="match status" value="1"/>
</dbReference>